<evidence type="ECO:0000313" key="2">
    <source>
        <dbReference type="Proteomes" id="UP000317715"/>
    </source>
</evidence>
<accession>A0A4Y3NEM5</accession>
<comment type="caution">
    <text evidence="1">The sequence shown here is derived from an EMBL/GenBank/DDBJ whole genome shotgun (WGS) entry which is preliminary data.</text>
</comment>
<organism evidence="1 2">
    <name type="scientific">Paenarthrobacter aurescens</name>
    <name type="common">Arthrobacter aurescens</name>
    <dbReference type="NCBI Taxonomy" id="43663"/>
    <lineage>
        <taxon>Bacteria</taxon>
        <taxon>Bacillati</taxon>
        <taxon>Actinomycetota</taxon>
        <taxon>Actinomycetes</taxon>
        <taxon>Micrococcales</taxon>
        <taxon>Micrococcaceae</taxon>
        <taxon>Paenarthrobacter</taxon>
    </lineage>
</organism>
<dbReference type="GeneID" id="97300116"/>
<proteinExistence type="predicted"/>
<dbReference type="Proteomes" id="UP000317715">
    <property type="component" value="Unassembled WGS sequence"/>
</dbReference>
<protein>
    <submittedName>
        <fullName evidence="1">Uncharacterized protein</fullName>
    </submittedName>
</protein>
<sequence length="170" mass="18548">MEKISSAAIDLISARALWVIRQDAATAAISAATEALLEGHDGQGLRELAGASPHINVFELRTLIDDALNELGLATVEMTDDEAKLIVAHFYACRAVEGNPRIRDLTSWAHRVVGHQGHPVAQELVNLDDAYGAYDDGWGEEPNAMQVIVRFVDGARLELKRWIRAGPAKQ</sequence>
<evidence type="ECO:0000313" key="1">
    <source>
        <dbReference type="EMBL" id="GEB18875.1"/>
    </source>
</evidence>
<dbReference type="EMBL" id="BJMD01000008">
    <property type="protein sequence ID" value="GEB18875.1"/>
    <property type="molecule type" value="Genomic_DNA"/>
</dbReference>
<name>A0A4Y3NEM5_PAEAU</name>
<keyword evidence="2" id="KW-1185">Reference proteome</keyword>
<dbReference type="OrthoDB" id="4945515at2"/>
<dbReference type="AlphaFoldDB" id="A0A4Y3NEM5"/>
<dbReference type="RefSeq" id="WP_141283140.1">
    <property type="nucleotide sequence ID" value="NZ_BAAAWK010000001.1"/>
</dbReference>
<gene>
    <name evidence="1" type="ORF">AAU01_16300</name>
</gene>
<reference evidence="1 2" key="1">
    <citation type="submission" date="2019-06" db="EMBL/GenBank/DDBJ databases">
        <title>Whole genome shotgun sequence of Paenarthrobacter aurescens NBRC 12136.</title>
        <authorList>
            <person name="Hosoyama A."/>
            <person name="Uohara A."/>
            <person name="Ohji S."/>
            <person name="Ichikawa N."/>
        </authorList>
    </citation>
    <scope>NUCLEOTIDE SEQUENCE [LARGE SCALE GENOMIC DNA]</scope>
    <source>
        <strain evidence="1 2">NBRC 12136</strain>
    </source>
</reference>